<organism evidence="11 12">
    <name type="scientific">Lithospermum erythrorhizon</name>
    <name type="common">Purple gromwell</name>
    <name type="synonym">Lithospermum officinale var. erythrorhizon</name>
    <dbReference type="NCBI Taxonomy" id="34254"/>
    <lineage>
        <taxon>Eukaryota</taxon>
        <taxon>Viridiplantae</taxon>
        <taxon>Streptophyta</taxon>
        <taxon>Embryophyta</taxon>
        <taxon>Tracheophyta</taxon>
        <taxon>Spermatophyta</taxon>
        <taxon>Magnoliopsida</taxon>
        <taxon>eudicotyledons</taxon>
        <taxon>Gunneridae</taxon>
        <taxon>Pentapetalae</taxon>
        <taxon>asterids</taxon>
        <taxon>lamiids</taxon>
        <taxon>Boraginales</taxon>
        <taxon>Boraginaceae</taxon>
        <taxon>Boraginoideae</taxon>
        <taxon>Lithospermeae</taxon>
        <taxon>Lithospermum</taxon>
    </lineage>
</organism>
<evidence type="ECO:0000256" key="9">
    <source>
        <dbReference type="SAM" id="SignalP"/>
    </source>
</evidence>
<evidence type="ECO:0000256" key="1">
    <source>
        <dbReference type="ARBA" id="ARBA00004479"/>
    </source>
</evidence>
<gene>
    <name evidence="11" type="ORF">LIER_05338</name>
</gene>
<keyword evidence="6" id="KW-1133">Transmembrane helix</keyword>
<sequence length="126" mass="14356">MGDRWRANKIKLLIFTLLTLLSEFQLSLSLNSEGLALLKFRDAVELDPYGSFANWNRDDEDPCMWSGVQCLDGKVDMLNKLIWPRSTWMAELKSGSMAYYPQTPQPTRKPSPMPLLVDSMTSTLPL</sequence>
<feature type="domain" description="Leucine-rich repeat-containing N-terminal plant-type" evidence="10">
    <location>
        <begin position="30"/>
        <end position="70"/>
    </location>
</feature>
<dbReference type="Pfam" id="PF08263">
    <property type="entry name" value="LRRNT_2"/>
    <property type="match status" value="1"/>
</dbReference>
<keyword evidence="12" id="KW-1185">Reference proteome</keyword>
<dbReference type="PANTHER" id="PTHR46084:SF1">
    <property type="entry name" value="PROTEIN MALE DISCOVERER 2"/>
    <property type="match status" value="1"/>
</dbReference>
<name>A0AAV3P1E4_LITER</name>
<evidence type="ECO:0000256" key="5">
    <source>
        <dbReference type="ARBA" id="ARBA00022737"/>
    </source>
</evidence>
<evidence type="ECO:0000313" key="11">
    <source>
        <dbReference type="EMBL" id="GAA0145058.1"/>
    </source>
</evidence>
<evidence type="ECO:0000259" key="10">
    <source>
        <dbReference type="Pfam" id="PF08263"/>
    </source>
</evidence>
<evidence type="ECO:0000256" key="2">
    <source>
        <dbReference type="ARBA" id="ARBA00022614"/>
    </source>
</evidence>
<feature type="signal peptide" evidence="9">
    <location>
        <begin position="1"/>
        <end position="29"/>
    </location>
</feature>
<keyword evidence="4 9" id="KW-0732">Signal</keyword>
<dbReference type="GO" id="GO:0012505">
    <property type="term" value="C:endomembrane system"/>
    <property type="evidence" value="ECO:0007669"/>
    <property type="project" value="UniProtKB-SubCell"/>
</dbReference>
<keyword evidence="2" id="KW-0433">Leucine-rich repeat</keyword>
<evidence type="ECO:0000256" key="6">
    <source>
        <dbReference type="ARBA" id="ARBA00022989"/>
    </source>
</evidence>
<proteinExistence type="predicted"/>
<evidence type="ECO:0000256" key="3">
    <source>
        <dbReference type="ARBA" id="ARBA00022692"/>
    </source>
</evidence>
<dbReference type="AlphaFoldDB" id="A0AAV3P1E4"/>
<dbReference type="Gene3D" id="3.80.10.10">
    <property type="entry name" value="Ribonuclease Inhibitor"/>
    <property type="match status" value="1"/>
</dbReference>
<evidence type="ECO:0000256" key="7">
    <source>
        <dbReference type="ARBA" id="ARBA00023136"/>
    </source>
</evidence>
<dbReference type="InterPro" id="IPR013210">
    <property type="entry name" value="LRR_N_plant-typ"/>
</dbReference>
<evidence type="ECO:0000256" key="8">
    <source>
        <dbReference type="ARBA" id="ARBA00037847"/>
    </source>
</evidence>
<keyword evidence="3" id="KW-0812">Transmembrane</keyword>
<dbReference type="Proteomes" id="UP001454036">
    <property type="component" value="Unassembled WGS sequence"/>
</dbReference>
<dbReference type="InterPro" id="IPR032675">
    <property type="entry name" value="LRR_dom_sf"/>
</dbReference>
<dbReference type="EMBL" id="BAABME010000730">
    <property type="protein sequence ID" value="GAA0145058.1"/>
    <property type="molecule type" value="Genomic_DNA"/>
</dbReference>
<dbReference type="PANTHER" id="PTHR46084">
    <property type="entry name" value="PROTEIN MALE DISCOVERER 2"/>
    <property type="match status" value="1"/>
</dbReference>
<keyword evidence="5" id="KW-0677">Repeat</keyword>
<protein>
    <recommendedName>
        <fullName evidence="10">Leucine-rich repeat-containing N-terminal plant-type domain-containing protein</fullName>
    </recommendedName>
</protein>
<comment type="subcellular location">
    <subcellularLocation>
        <location evidence="8">Endomembrane system</location>
        <topology evidence="8">Single-pass membrane protein</topology>
    </subcellularLocation>
    <subcellularLocation>
        <location evidence="1">Membrane</location>
        <topology evidence="1">Single-pass type I membrane protein</topology>
    </subcellularLocation>
</comment>
<keyword evidence="7" id="KW-0472">Membrane</keyword>
<evidence type="ECO:0000313" key="12">
    <source>
        <dbReference type="Proteomes" id="UP001454036"/>
    </source>
</evidence>
<accession>A0AAV3P1E4</accession>
<reference evidence="11 12" key="1">
    <citation type="submission" date="2024-01" db="EMBL/GenBank/DDBJ databases">
        <title>The complete chloroplast genome sequence of Lithospermum erythrorhizon: insights into the phylogenetic relationship among Boraginaceae species and the maternal lineages of purple gromwells.</title>
        <authorList>
            <person name="Okada T."/>
            <person name="Watanabe K."/>
        </authorList>
    </citation>
    <scope>NUCLEOTIDE SEQUENCE [LARGE SCALE GENOMIC DNA]</scope>
</reference>
<comment type="caution">
    <text evidence="11">The sequence shown here is derived from an EMBL/GenBank/DDBJ whole genome shotgun (WGS) entry which is preliminary data.</text>
</comment>
<evidence type="ECO:0000256" key="4">
    <source>
        <dbReference type="ARBA" id="ARBA00022729"/>
    </source>
</evidence>
<feature type="chain" id="PRO_5043595786" description="Leucine-rich repeat-containing N-terminal plant-type domain-containing protein" evidence="9">
    <location>
        <begin position="30"/>
        <end position="126"/>
    </location>
</feature>